<evidence type="ECO:0000259" key="9">
    <source>
        <dbReference type="Pfam" id="PF16916"/>
    </source>
</evidence>
<keyword evidence="3" id="KW-0813">Transport</keyword>
<dbReference type="Gene3D" id="3.30.70.1350">
    <property type="entry name" value="Cation efflux protein, cytoplasmic domain"/>
    <property type="match status" value="1"/>
</dbReference>
<dbReference type="InterPro" id="IPR027470">
    <property type="entry name" value="Cation_efflux_CTD"/>
</dbReference>
<evidence type="ECO:0000256" key="6">
    <source>
        <dbReference type="ARBA" id="ARBA00023136"/>
    </source>
</evidence>
<dbReference type="InterPro" id="IPR058533">
    <property type="entry name" value="Cation_efflux_TM"/>
</dbReference>
<evidence type="ECO:0000256" key="5">
    <source>
        <dbReference type="ARBA" id="ARBA00022989"/>
    </source>
</evidence>
<dbReference type="EMBL" id="CP065938">
    <property type="protein sequence ID" value="UWX06323.1"/>
    <property type="molecule type" value="Genomic_DNA"/>
</dbReference>
<feature type="transmembrane region" description="Helical" evidence="7">
    <location>
        <begin position="127"/>
        <end position="151"/>
    </location>
</feature>
<comment type="similarity">
    <text evidence="2">Belongs to the cation diffusion facilitator (CDF) transporter (TC 2.A.4) family.</text>
</comment>
<keyword evidence="5 7" id="KW-1133">Transmembrane helix</keyword>
<reference evidence="10" key="1">
    <citation type="submission" date="2020-12" db="EMBL/GenBank/DDBJ databases">
        <title>Taurinivorans muris gen. nov., sp. nov., fundamental and realized metabolic niche of a ubiquitous sulfidogenic bacterium in the murine intestine.</title>
        <authorList>
            <person name="Ye H."/>
            <person name="Hanson B.T."/>
            <person name="Loy A."/>
        </authorList>
    </citation>
    <scope>NUCLEOTIDE SEQUENCE</scope>
    <source>
        <strain evidence="10">LT0009</strain>
    </source>
</reference>
<evidence type="ECO:0000259" key="8">
    <source>
        <dbReference type="Pfam" id="PF01545"/>
    </source>
</evidence>
<evidence type="ECO:0000256" key="3">
    <source>
        <dbReference type="ARBA" id="ARBA00022448"/>
    </source>
</evidence>
<evidence type="ECO:0000256" key="1">
    <source>
        <dbReference type="ARBA" id="ARBA00004141"/>
    </source>
</evidence>
<dbReference type="Proteomes" id="UP001058120">
    <property type="component" value="Chromosome"/>
</dbReference>
<name>A0ABY5Y533_9BACT</name>
<dbReference type="Pfam" id="PF16916">
    <property type="entry name" value="ZT_dimer"/>
    <property type="match status" value="1"/>
</dbReference>
<evidence type="ECO:0000313" key="11">
    <source>
        <dbReference type="Proteomes" id="UP001058120"/>
    </source>
</evidence>
<dbReference type="InterPro" id="IPR036837">
    <property type="entry name" value="Cation_efflux_CTD_sf"/>
</dbReference>
<dbReference type="InterPro" id="IPR002524">
    <property type="entry name" value="Cation_efflux"/>
</dbReference>
<evidence type="ECO:0000313" key="10">
    <source>
        <dbReference type="EMBL" id="UWX06323.1"/>
    </source>
</evidence>
<evidence type="ECO:0000256" key="4">
    <source>
        <dbReference type="ARBA" id="ARBA00022692"/>
    </source>
</evidence>
<feature type="domain" description="Cation efflux protein cytoplasmic" evidence="9">
    <location>
        <begin position="232"/>
        <end position="303"/>
    </location>
</feature>
<proteinExistence type="inferred from homology"/>
<organism evidence="10 11">
    <name type="scientific">Taurinivorans muris</name>
    <dbReference type="NCBI Taxonomy" id="2787751"/>
    <lineage>
        <taxon>Bacteria</taxon>
        <taxon>Pseudomonadati</taxon>
        <taxon>Thermodesulfobacteriota</taxon>
        <taxon>Desulfovibrionia</taxon>
        <taxon>Desulfovibrionales</taxon>
        <taxon>Desulfovibrionaceae</taxon>
        <taxon>Taurinivorans</taxon>
    </lineage>
</organism>
<dbReference type="PANTHER" id="PTHR43840:SF15">
    <property type="entry name" value="MITOCHONDRIAL METAL TRANSPORTER 1-RELATED"/>
    <property type="match status" value="1"/>
</dbReference>
<sequence>MPDCKQYIGLTCSDSSNEEKIIKKISWVSIIGNVFLTIFKLFAGVSGHSGALISDAVHSLSDIITTIIAWVGVKVSRQEADRKHQYGHERHECVASLVLGIILMLTGLGIGKAGIENIISGSYHTAQIPTCIALIAALVSILGKETMYWYTRYYAKIINSPAFMADAWHHRADAISSIGSLIGVGGAMLGYPVMDTLASLFICFFILKVSYDIMRDTFSKLLDTSSGAEYERRLSAFISAQPDVVRIDLLQTRMFGNKIYVDLEISLNGSLSLKEAHEIAENVHAAVELTFPEVKHIMIHVNPA</sequence>
<evidence type="ECO:0000256" key="7">
    <source>
        <dbReference type="SAM" id="Phobius"/>
    </source>
</evidence>
<protein>
    <submittedName>
        <fullName evidence="10">Cation transporter</fullName>
    </submittedName>
</protein>
<feature type="transmembrane region" description="Helical" evidence="7">
    <location>
        <begin position="51"/>
        <end position="73"/>
    </location>
</feature>
<keyword evidence="4 7" id="KW-0812">Transmembrane</keyword>
<evidence type="ECO:0000256" key="2">
    <source>
        <dbReference type="ARBA" id="ARBA00008114"/>
    </source>
</evidence>
<dbReference type="Pfam" id="PF01545">
    <property type="entry name" value="Cation_efflux"/>
    <property type="match status" value="1"/>
</dbReference>
<feature type="transmembrane region" description="Helical" evidence="7">
    <location>
        <begin position="94"/>
        <end position="115"/>
    </location>
</feature>
<dbReference type="SUPFAM" id="SSF160240">
    <property type="entry name" value="Cation efflux protein cytoplasmic domain-like"/>
    <property type="match status" value="1"/>
</dbReference>
<dbReference type="RefSeq" id="WP_334315926.1">
    <property type="nucleotide sequence ID" value="NZ_CP065938.1"/>
</dbReference>
<dbReference type="SUPFAM" id="SSF161111">
    <property type="entry name" value="Cation efflux protein transmembrane domain-like"/>
    <property type="match status" value="1"/>
</dbReference>
<keyword evidence="6 7" id="KW-0472">Membrane</keyword>
<comment type="subcellular location">
    <subcellularLocation>
        <location evidence="1">Membrane</location>
        <topology evidence="1">Multi-pass membrane protein</topology>
    </subcellularLocation>
</comment>
<feature type="domain" description="Cation efflux protein transmembrane" evidence="8">
    <location>
        <begin position="27"/>
        <end position="222"/>
    </location>
</feature>
<dbReference type="NCBIfam" id="TIGR01297">
    <property type="entry name" value="CDF"/>
    <property type="match status" value="1"/>
</dbReference>
<dbReference type="InterPro" id="IPR027469">
    <property type="entry name" value="Cation_efflux_TMD_sf"/>
</dbReference>
<keyword evidence="11" id="KW-1185">Reference proteome</keyword>
<dbReference type="InterPro" id="IPR050291">
    <property type="entry name" value="CDF_Transporter"/>
</dbReference>
<dbReference type="Gene3D" id="1.20.1510.10">
    <property type="entry name" value="Cation efflux protein transmembrane domain"/>
    <property type="match status" value="1"/>
</dbReference>
<feature type="transmembrane region" description="Helical" evidence="7">
    <location>
        <begin position="172"/>
        <end position="191"/>
    </location>
</feature>
<dbReference type="PANTHER" id="PTHR43840">
    <property type="entry name" value="MITOCHONDRIAL METAL TRANSPORTER 1-RELATED"/>
    <property type="match status" value="1"/>
</dbReference>
<accession>A0ABY5Y533</accession>
<gene>
    <name evidence="10" type="ORF">JBF11_03140</name>
</gene>
<feature type="transmembrane region" description="Helical" evidence="7">
    <location>
        <begin position="25"/>
        <end position="45"/>
    </location>
</feature>